<dbReference type="AlphaFoldDB" id="A0A0F7JRV4"/>
<proteinExistence type="predicted"/>
<dbReference type="PATRIC" id="fig|1309411.5.peg.1826"/>
<evidence type="ECO:0000313" key="2">
    <source>
        <dbReference type="Proteomes" id="UP000034024"/>
    </source>
</evidence>
<keyword evidence="2" id="KW-1185">Reference proteome</keyword>
<sequence>MLITVEAQWPALVNGRKTTVPFSRTLTIPGKRVEVIRARGVITESLDQELTAFLKALPTTAQDARFEELWDGWAVVQRNGLKVDAAKARANLLAAIRDPKGIRVSVPVTGQVAPKRTLDYFASRGITAHLGTGQTNYYGSSAARVTNIHVGTRRFQDRLLDGKTVSFNQMVGPITTGAGFVTGLVIAGERTANGVGGGICQVSTTVFRALYAAGLPVLQRQNHSYQVHYYDPQGLDATIYQPSLDLKFANDTGGSLWFQSDWDDESSTLTVTVFGKARDFTVEIGAPRTLSTTPSPADRLIPDATLARGQRKQVDWAAPGAVIEVTRKFMRDGKAFKQDTLKSTYRPWPNIYLVGTR</sequence>
<dbReference type="InterPro" id="IPR052913">
    <property type="entry name" value="Glycopeptide_resist_protein"/>
</dbReference>
<accession>A0A0F7JRV4</accession>
<dbReference type="InterPro" id="IPR007391">
    <property type="entry name" value="Vancomycin_resist_VanW"/>
</dbReference>
<gene>
    <name evidence="1" type="ORF">SY84_08955</name>
</gene>
<dbReference type="PANTHER" id="PTHR35788:SF1">
    <property type="entry name" value="EXPORTED PROTEIN"/>
    <property type="match status" value="1"/>
</dbReference>
<protein>
    <submittedName>
        <fullName evidence="1">VanW</fullName>
    </submittedName>
</protein>
<dbReference type="PANTHER" id="PTHR35788">
    <property type="entry name" value="EXPORTED PROTEIN-RELATED"/>
    <property type="match status" value="1"/>
</dbReference>
<organism evidence="1 2">
    <name type="scientific">Deinococcus soli</name>
    <name type="common">ex Cha et al. 2016</name>
    <dbReference type="NCBI Taxonomy" id="1309411"/>
    <lineage>
        <taxon>Bacteria</taxon>
        <taxon>Thermotogati</taxon>
        <taxon>Deinococcota</taxon>
        <taxon>Deinococci</taxon>
        <taxon>Deinococcales</taxon>
        <taxon>Deinococcaceae</taxon>
        <taxon>Deinococcus</taxon>
    </lineage>
</organism>
<dbReference type="Pfam" id="PF04294">
    <property type="entry name" value="VanW"/>
    <property type="match status" value="1"/>
</dbReference>
<dbReference type="Proteomes" id="UP000034024">
    <property type="component" value="Chromosome"/>
</dbReference>
<evidence type="ECO:0000313" key="1">
    <source>
        <dbReference type="EMBL" id="AKH18452.1"/>
    </source>
</evidence>
<reference evidence="1 2" key="1">
    <citation type="submission" date="2015-01" db="EMBL/GenBank/DDBJ databases">
        <title>Deinococcus soli/N5/whole genome sequencing.</title>
        <authorList>
            <person name="Kim M.K."/>
            <person name="Srinivasan S."/>
            <person name="Lee J.-J."/>
        </authorList>
    </citation>
    <scope>NUCLEOTIDE SEQUENCE [LARGE SCALE GENOMIC DNA]</scope>
    <source>
        <strain evidence="1 2">N5</strain>
    </source>
</reference>
<dbReference type="EMBL" id="CP011389">
    <property type="protein sequence ID" value="AKH18452.1"/>
    <property type="molecule type" value="Genomic_DNA"/>
</dbReference>
<name>A0A0F7JRV4_9DEIO</name>
<dbReference type="KEGG" id="dch:SY84_08955"/>